<name>A0A511AZF8_9LACT</name>
<keyword evidence="2" id="KW-1185">Reference proteome</keyword>
<protein>
    <recommendedName>
        <fullName evidence="3">Abortive infection protein</fullName>
    </recommendedName>
</protein>
<comment type="caution">
    <text evidence="1">The sequence shown here is derived from an EMBL/GenBank/DDBJ whole genome shotgun (WGS) entry which is preliminary data.</text>
</comment>
<sequence length="262" mass="30188">MRDDPSASILARLKNKAKDDGIAFQQMLNLFFQEEFVRRLSKSDYKNQLILKGGFLLYTISDFTTRPTVDADYLLENHPNDSDSVERLVRSVIEQKSDNEFMIIQIRSIEPISVISEYHGMRVNLMGEIGKTRTPFSIDFGVGDSIVPTPIVRTLPVLLNGFENPTILTYSLESTLSEKLDAMIRFMEATGRMKDFYDIYYLAITFPFDGKNVQDAIFNTLSKRKTSYEKDSVQVIERLITNDAIQTRWLAFCRKVLKYELT</sequence>
<dbReference type="RefSeq" id="WP_146923685.1">
    <property type="nucleotide sequence ID" value="NZ_BJUY01000005.1"/>
</dbReference>
<evidence type="ECO:0000313" key="1">
    <source>
        <dbReference type="EMBL" id="GEK90987.1"/>
    </source>
</evidence>
<dbReference type="Proteomes" id="UP000321662">
    <property type="component" value="Unassembled WGS sequence"/>
</dbReference>
<gene>
    <name evidence="1" type="ORF">AKA01nite_06090</name>
</gene>
<proteinExistence type="predicted"/>
<organism evidence="1 2">
    <name type="scientific">Alkalibacterium kapii</name>
    <dbReference type="NCBI Taxonomy" id="426704"/>
    <lineage>
        <taxon>Bacteria</taxon>
        <taxon>Bacillati</taxon>
        <taxon>Bacillota</taxon>
        <taxon>Bacilli</taxon>
        <taxon>Lactobacillales</taxon>
        <taxon>Carnobacteriaceae</taxon>
        <taxon>Alkalibacterium</taxon>
    </lineage>
</organism>
<dbReference type="AlphaFoldDB" id="A0A511AZF8"/>
<evidence type="ECO:0000313" key="2">
    <source>
        <dbReference type="Proteomes" id="UP000321662"/>
    </source>
</evidence>
<dbReference type="InterPro" id="IPR014942">
    <property type="entry name" value="AbiEii"/>
</dbReference>
<dbReference type="Pfam" id="PF08843">
    <property type="entry name" value="AbiEii"/>
    <property type="match status" value="1"/>
</dbReference>
<reference evidence="1 2" key="1">
    <citation type="submission" date="2019-07" db="EMBL/GenBank/DDBJ databases">
        <title>Whole genome shotgun sequence of Alkalibacterium kapii NBRC 103247.</title>
        <authorList>
            <person name="Hosoyama A."/>
            <person name="Uohara A."/>
            <person name="Ohji S."/>
            <person name="Ichikawa N."/>
        </authorList>
    </citation>
    <scope>NUCLEOTIDE SEQUENCE [LARGE SCALE GENOMIC DNA]</scope>
    <source>
        <strain evidence="1 2">NBRC 103247</strain>
    </source>
</reference>
<dbReference type="EMBL" id="BJUY01000005">
    <property type="protein sequence ID" value="GEK90987.1"/>
    <property type="molecule type" value="Genomic_DNA"/>
</dbReference>
<accession>A0A511AZF8</accession>
<dbReference type="OrthoDB" id="9808443at2"/>
<evidence type="ECO:0008006" key="3">
    <source>
        <dbReference type="Google" id="ProtNLM"/>
    </source>
</evidence>